<dbReference type="EMBL" id="CP002039">
    <property type="protein sequence ID" value="ADJ63173.1"/>
    <property type="molecule type" value="Genomic_DNA"/>
</dbReference>
<dbReference type="STRING" id="757424.Hsero_1660"/>
<reference evidence="2 3" key="1">
    <citation type="submission" date="2010-04" db="EMBL/GenBank/DDBJ databases">
        <title>The genome of Herbaspirillum seropedicae SmR1, an endophytic, nitrogen-fixing, plant-growth promoting beta-Proteobacteria.</title>
        <authorList>
            <person name="Pedrosa F.O."/>
            <person name="Monteiro R.A."/>
            <person name="Wassem R."/>
            <person name="Cruz L.M."/>
            <person name="Ayub R.A."/>
            <person name="Colauto N.B."/>
            <person name="Fernandez M.A."/>
            <person name="Fungaro M.H.P."/>
            <person name="Grisard E.C."/>
            <person name="Hungria M."/>
            <person name="Madeira H.M.F."/>
            <person name="Nodari R.O."/>
            <person name="Osaku C.A."/>
            <person name="Petzl-Erler M.L."/>
            <person name="Terenzi H."/>
            <person name="Vieira L.G.E."/>
            <person name="Almeida M.I.M."/>
            <person name="Alves L.R."/>
            <person name="Arantes O.M.N."/>
            <person name="Balsanelli E."/>
            <person name="Barcellos F.G."/>
            <person name="Baura V.A."/>
            <person name="Binde D.R."/>
            <person name="Campo R.J."/>
            <person name="Chubatsu L.S."/>
            <person name="Chueire L.M.O."/>
            <person name="Ciferri R.R."/>
            <person name="Correa L.C."/>
            <person name="da Conceicao Silva J.L."/>
            <person name="Dabul A.N.G."/>
            <person name="Dambros B.P."/>
            <person name="Faoro H."/>
            <person name="Favetti A."/>
            <person name="Friedermann G."/>
            <person name="Furlaneto M.C."/>
            <person name="Gasques L.S."/>
            <person name="Gimenes C.C.T."/>
            <person name="Gioppo N.M.R."/>
            <person name="Glienke-Blanco C."/>
            <person name="Godoy L.P."/>
            <person name="Guerra M.P."/>
            <person name="Karp S."/>
            <person name="Kava-Cordeiro V."/>
            <person name="Margarido V.P."/>
            <person name="Mathioni S.M."/>
            <person name="Menck-Soares M.A."/>
            <person name="Murace N.K."/>
            <person name="Nicolas M.F."/>
            <person name="Oliveira C.E.C."/>
            <person name="Pagnan N.A.B."/>
            <person name="Pamphile J.A."/>
            <person name="Patussi E.V."/>
            <person name="Pereira L.F.P."/>
            <person name="Pereira-Ferrari L."/>
            <person name="Pinto F.G.S."/>
            <person name="Precoma C."/>
            <person name="Prioli A.J."/>
            <person name="Prioli S.M.A.P."/>
            <person name="Raittz R.T."/>
            <person name="Ramos H.J.O."/>
            <person name="Ribeiro E.M.S.F."/>
            <person name="Rigo L.U."/>
            <person name="Rocha C.L.M.S.C."/>
            <person name="Rocha S.N."/>
            <person name="Santos K."/>
            <person name="Satori D."/>
            <person name="Silva A.G."/>
            <person name="Simao R.C.G."/>
            <person name="Soares M.A.M."/>
            <person name="Souza E.M."/>
            <person name="Steffens M.B.R."/>
            <person name="Steindel M."/>
            <person name="Tadra-Sfeir M.Z."/>
            <person name="Takahashi E.K."/>
            <person name="Torres R.A."/>
            <person name="Valle J.S."/>
            <person name="Vernal J.I."/>
            <person name="Vilas-Boas L.A."/>
            <person name="Watanabe M.A.E."/>
            <person name="Weiss V.A."/>
            <person name="Yates M.A."/>
            <person name="Souza E.M."/>
        </authorList>
    </citation>
    <scope>NUCLEOTIDE SEQUENCE [LARGE SCALE GENOMIC DNA]</scope>
    <source>
        <strain evidence="2 3">SmR1</strain>
    </source>
</reference>
<organism evidence="2 3">
    <name type="scientific">Herbaspirillum seropedicae (strain SmR1)</name>
    <dbReference type="NCBI Taxonomy" id="757424"/>
    <lineage>
        <taxon>Bacteria</taxon>
        <taxon>Pseudomonadati</taxon>
        <taxon>Pseudomonadota</taxon>
        <taxon>Betaproteobacteria</taxon>
        <taxon>Burkholderiales</taxon>
        <taxon>Oxalobacteraceae</taxon>
        <taxon>Herbaspirillum</taxon>
    </lineage>
</organism>
<keyword evidence="1" id="KW-0812">Transmembrane</keyword>
<accession>D8IQR2</accession>
<proteinExistence type="predicted"/>
<evidence type="ECO:0000313" key="3">
    <source>
        <dbReference type="Proteomes" id="UP000000329"/>
    </source>
</evidence>
<dbReference type="Proteomes" id="UP000000329">
    <property type="component" value="Chromosome"/>
</dbReference>
<evidence type="ECO:0000313" key="2">
    <source>
        <dbReference type="EMBL" id="ADJ63173.1"/>
    </source>
</evidence>
<protein>
    <submittedName>
        <fullName evidence="2">Uncharacterized protein</fullName>
    </submittedName>
</protein>
<sequence>MLFPLRFHARHARACRHSATPSHQKKTPRQGAVAAHAVLFPLRVIGSAIAVLVVTGRLLLLAAGGVPAGRCRSGRRRGGRGGGRTRISRRRSSRCGRACRCCRRGRRVSRRAGRRVGRRRGRSLVALVAAGEDGGEYGGSQEGVANLHILPPKVVDRICRKSWGCRNSTLLKSDYSRFAGPALSENGAS</sequence>
<dbReference type="KEGG" id="hse:Hsero_1660"/>
<feature type="transmembrane region" description="Helical" evidence="1">
    <location>
        <begin position="44"/>
        <end position="68"/>
    </location>
</feature>
<dbReference type="HOGENOM" id="CLU_1432758_0_0_4"/>
<evidence type="ECO:0000256" key="1">
    <source>
        <dbReference type="SAM" id="Phobius"/>
    </source>
</evidence>
<keyword evidence="1" id="KW-1133">Transmembrane helix</keyword>
<keyword evidence="3" id="KW-1185">Reference proteome</keyword>
<dbReference type="AlphaFoldDB" id="D8IQR2"/>
<keyword evidence="1" id="KW-0472">Membrane</keyword>
<name>D8IQR2_HERSS</name>
<gene>
    <name evidence="2" type="ordered locus">Hsero_1660</name>
</gene>